<dbReference type="InterPro" id="IPR039261">
    <property type="entry name" value="FNR_nucleotide-bd"/>
</dbReference>
<dbReference type="OrthoDB" id="9789468at2"/>
<dbReference type="SUPFAM" id="SSF54292">
    <property type="entry name" value="2Fe-2S ferredoxin-like"/>
    <property type="match status" value="1"/>
</dbReference>
<dbReference type="Pfam" id="PF00970">
    <property type="entry name" value="FAD_binding_6"/>
    <property type="match status" value="1"/>
</dbReference>
<reference evidence="11 12" key="1">
    <citation type="submission" date="2016-10" db="EMBL/GenBank/DDBJ databases">
        <title>Lutibacter sp. LPB0138, isolated from marine gastropod.</title>
        <authorList>
            <person name="Kim E."/>
            <person name="Yi H."/>
        </authorList>
    </citation>
    <scope>NUCLEOTIDE SEQUENCE [LARGE SCALE GENOMIC DNA]</scope>
    <source>
        <strain evidence="11 12">LPB0138</strain>
    </source>
</reference>
<dbReference type="InterPro" id="IPR017927">
    <property type="entry name" value="FAD-bd_FR_type"/>
</dbReference>
<dbReference type="SUPFAM" id="SSF52343">
    <property type="entry name" value="Ferredoxin reductase-like, C-terminal NADP-linked domain"/>
    <property type="match status" value="1"/>
</dbReference>
<evidence type="ECO:0000256" key="6">
    <source>
        <dbReference type="ARBA" id="ARBA00023002"/>
    </source>
</evidence>
<dbReference type="InterPro" id="IPR012675">
    <property type="entry name" value="Beta-grasp_dom_sf"/>
</dbReference>
<evidence type="ECO:0000256" key="7">
    <source>
        <dbReference type="ARBA" id="ARBA00023004"/>
    </source>
</evidence>
<dbReference type="Gene3D" id="3.10.20.30">
    <property type="match status" value="1"/>
</dbReference>
<evidence type="ECO:0000256" key="2">
    <source>
        <dbReference type="ARBA" id="ARBA00022630"/>
    </source>
</evidence>
<dbReference type="Gene3D" id="3.40.50.80">
    <property type="entry name" value="Nucleotide-binding domain of ferredoxin-NADP reductase (FNR) module"/>
    <property type="match status" value="1"/>
</dbReference>
<dbReference type="InterPro" id="IPR017938">
    <property type="entry name" value="Riboflavin_synthase-like_b-brl"/>
</dbReference>
<evidence type="ECO:0000256" key="5">
    <source>
        <dbReference type="ARBA" id="ARBA00022827"/>
    </source>
</evidence>
<dbReference type="Pfam" id="PF00111">
    <property type="entry name" value="Fer2"/>
    <property type="match status" value="1"/>
</dbReference>
<keyword evidence="7" id="KW-0408">Iron</keyword>
<keyword evidence="8" id="KW-0411">Iron-sulfur</keyword>
<dbReference type="InterPro" id="IPR050415">
    <property type="entry name" value="MRET"/>
</dbReference>
<dbReference type="InterPro" id="IPR036010">
    <property type="entry name" value="2Fe-2S_ferredoxin-like_sf"/>
</dbReference>
<keyword evidence="5" id="KW-0274">FAD</keyword>
<accession>A0A1D8P943</accession>
<dbReference type="EMBL" id="CP017478">
    <property type="protein sequence ID" value="AOW21059.1"/>
    <property type="molecule type" value="Genomic_DNA"/>
</dbReference>
<dbReference type="PANTHER" id="PTHR47354:SF8">
    <property type="entry name" value="1,2-PHENYLACETYL-COA EPOXIDASE, SUBUNIT E"/>
    <property type="match status" value="1"/>
</dbReference>
<evidence type="ECO:0000256" key="1">
    <source>
        <dbReference type="ARBA" id="ARBA00001974"/>
    </source>
</evidence>
<keyword evidence="2" id="KW-0285">Flavoprotein</keyword>
<feature type="domain" description="FAD-binding FR-type" evidence="10">
    <location>
        <begin position="2"/>
        <end position="106"/>
    </location>
</feature>
<dbReference type="Pfam" id="PF00175">
    <property type="entry name" value="NAD_binding_1"/>
    <property type="match status" value="1"/>
</dbReference>
<dbReference type="InterPro" id="IPR001041">
    <property type="entry name" value="2Fe-2S_ferredoxin-type"/>
</dbReference>
<protein>
    <submittedName>
        <fullName evidence="11">Flavodoxin reductase</fullName>
    </submittedName>
</protein>
<dbReference type="PRINTS" id="PR00410">
    <property type="entry name" value="PHEHYDRXLASE"/>
</dbReference>
<dbReference type="PANTHER" id="PTHR47354">
    <property type="entry name" value="NADH OXIDOREDUCTASE HCR"/>
    <property type="match status" value="1"/>
</dbReference>
<comment type="cofactor">
    <cofactor evidence="1">
        <name>FAD</name>
        <dbReference type="ChEBI" id="CHEBI:57692"/>
    </cofactor>
</comment>
<keyword evidence="3" id="KW-0001">2Fe-2S</keyword>
<keyword evidence="12" id="KW-1185">Reference proteome</keyword>
<evidence type="ECO:0000259" key="10">
    <source>
        <dbReference type="PROSITE" id="PS51384"/>
    </source>
</evidence>
<dbReference type="GO" id="GO:0046872">
    <property type="term" value="F:metal ion binding"/>
    <property type="evidence" value="ECO:0007669"/>
    <property type="project" value="UniProtKB-KW"/>
</dbReference>
<keyword evidence="6" id="KW-0560">Oxidoreductase</keyword>
<sequence length="346" mass="38396">MAQFHNLTIKEIIKETNDAVSISFNIPNDLKSEFQFIAGQYITIKKKIAGKEVRRAYSICSTPESGEVKIAVKAVDNGIFSVFATTLLKNGDSLEVSKPEGRFTLTPNNSKNYIAFAAGSGITPVLSMIKSSLNNGASFTLIYGNKTVTDTIFKSELDNLKEKYPNNFNLHYIYSREDIENALFGRIDTANVNYFLKNIYKNSVFSEAFLCGPEKMIETVTETLINNNMQKENIHFELFSTPVDNSEKFEIAAGNTEITVVLDDEETTFVMSQKQPILNAALDEDLDAPYSCQGGVCSSCLARITEGKAIMEKNSILTDSEIEEGLILTCQAHPTTPKITIDYDDV</sequence>
<name>A0A1D8P943_9FLAO</name>
<dbReference type="GO" id="GO:0051537">
    <property type="term" value="F:2 iron, 2 sulfur cluster binding"/>
    <property type="evidence" value="ECO:0007669"/>
    <property type="project" value="UniProtKB-KW"/>
</dbReference>
<dbReference type="GO" id="GO:0050660">
    <property type="term" value="F:flavin adenine dinucleotide binding"/>
    <property type="evidence" value="ECO:0007669"/>
    <property type="project" value="TreeGrafter"/>
</dbReference>
<dbReference type="GO" id="GO:0016491">
    <property type="term" value="F:oxidoreductase activity"/>
    <property type="evidence" value="ECO:0007669"/>
    <property type="project" value="UniProtKB-KW"/>
</dbReference>
<evidence type="ECO:0000256" key="8">
    <source>
        <dbReference type="ARBA" id="ARBA00023014"/>
    </source>
</evidence>
<dbReference type="AlphaFoldDB" id="A0A1D8P943"/>
<evidence type="ECO:0000313" key="11">
    <source>
        <dbReference type="EMBL" id="AOW21059.1"/>
    </source>
</evidence>
<dbReference type="SUPFAM" id="SSF63380">
    <property type="entry name" value="Riboflavin synthase domain-like"/>
    <property type="match status" value="1"/>
</dbReference>
<dbReference type="CDD" id="cd06214">
    <property type="entry name" value="PA_degradation_oxidoreductase_like"/>
    <property type="match status" value="1"/>
</dbReference>
<dbReference type="InterPro" id="IPR006058">
    <property type="entry name" value="2Fe2S_fd_BS"/>
</dbReference>
<organism evidence="11 12">
    <name type="scientific">Urechidicola croceus</name>
    <dbReference type="NCBI Taxonomy" id="1850246"/>
    <lineage>
        <taxon>Bacteria</taxon>
        <taxon>Pseudomonadati</taxon>
        <taxon>Bacteroidota</taxon>
        <taxon>Flavobacteriia</taxon>
        <taxon>Flavobacteriales</taxon>
        <taxon>Flavobacteriaceae</taxon>
        <taxon>Urechidicola</taxon>
    </lineage>
</organism>
<dbReference type="PROSITE" id="PS51384">
    <property type="entry name" value="FAD_FR"/>
    <property type="match status" value="1"/>
</dbReference>
<proteinExistence type="predicted"/>
<dbReference type="PROSITE" id="PS51085">
    <property type="entry name" value="2FE2S_FER_2"/>
    <property type="match status" value="1"/>
</dbReference>
<evidence type="ECO:0000259" key="9">
    <source>
        <dbReference type="PROSITE" id="PS51085"/>
    </source>
</evidence>
<dbReference type="STRING" id="1850246.LPB138_10365"/>
<dbReference type="PROSITE" id="PS00197">
    <property type="entry name" value="2FE2S_FER_1"/>
    <property type="match status" value="1"/>
</dbReference>
<dbReference type="RefSeq" id="WP_070237223.1">
    <property type="nucleotide sequence ID" value="NZ_CP017478.1"/>
</dbReference>
<evidence type="ECO:0000256" key="4">
    <source>
        <dbReference type="ARBA" id="ARBA00022723"/>
    </source>
</evidence>
<gene>
    <name evidence="11" type="ORF">LPB138_10365</name>
</gene>
<dbReference type="KEGG" id="lul:LPB138_10365"/>
<keyword evidence="4" id="KW-0479">Metal-binding</keyword>
<dbReference type="InterPro" id="IPR001433">
    <property type="entry name" value="OxRdtase_FAD/NAD-bd"/>
</dbReference>
<dbReference type="CDD" id="cd00207">
    <property type="entry name" value="fer2"/>
    <property type="match status" value="1"/>
</dbReference>
<dbReference type="Proteomes" id="UP000176050">
    <property type="component" value="Chromosome"/>
</dbReference>
<dbReference type="Gene3D" id="2.40.30.10">
    <property type="entry name" value="Translation factors"/>
    <property type="match status" value="1"/>
</dbReference>
<feature type="domain" description="2Fe-2S ferredoxin-type" evidence="9">
    <location>
        <begin position="256"/>
        <end position="346"/>
    </location>
</feature>
<evidence type="ECO:0000313" key="12">
    <source>
        <dbReference type="Proteomes" id="UP000176050"/>
    </source>
</evidence>
<dbReference type="InterPro" id="IPR008333">
    <property type="entry name" value="Cbr1-like_FAD-bd_dom"/>
</dbReference>
<evidence type="ECO:0000256" key="3">
    <source>
        <dbReference type="ARBA" id="ARBA00022714"/>
    </source>
</evidence>